<dbReference type="FunFam" id="3.80.10.10:FF:000082">
    <property type="entry name" value="Leucine-rich repeat-containing 24"/>
    <property type="match status" value="1"/>
</dbReference>
<proteinExistence type="predicted"/>
<dbReference type="PANTHER" id="PTHR24369:SF211">
    <property type="entry name" value="LEUCINE-RICH REPEAT-CONTAINING PROTEIN 15-LIKE"/>
    <property type="match status" value="1"/>
</dbReference>
<dbReference type="SMART" id="SM00369">
    <property type="entry name" value="LRR_TYP"/>
    <property type="match status" value="6"/>
</dbReference>
<dbReference type="InterPro" id="IPR001611">
    <property type="entry name" value="Leu-rich_rpt"/>
</dbReference>
<dbReference type="Pfam" id="PF13855">
    <property type="entry name" value="LRR_8"/>
    <property type="match status" value="2"/>
</dbReference>
<dbReference type="AlphaFoldDB" id="A0AAV4XR49"/>
<dbReference type="InterPro" id="IPR003591">
    <property type="entry name" value="Leu-rich_rpt_typical-subtyp"/>
</dbReference>
<name>A0AAV4XR49_CAEEX</name>
<comment type="caution">
    <text evidence="3">The sequence shown here is derived from an EMBL/GenBank/DDBJ whole genome shotgun (WGS) entry which is preliminary data.</text>
</comment>
<accession>A0AAV4XR49</accession>
<dbReference type="InterPro" id="IPR050541">
    <property type="entry name" value="LRR_TM_domain-containing"/>
</dbReference>
<protein>
    <submittedName>
        <fullName evidence="3">Leucine-rich repeat and fibronectin type-III domain-containing protein 5</fullName>
    </submittedName>
</protein>
<dbReference type="Pfam" id="PF00560">
    <property type="entry name" value="LRR_1"/>
    <property type="match status" value="1"/>
</dbReference>
<organism evidence="3 4">
    <name type="scientific">Caerostris extrusa</name>
    <name type="common">Bark spider</name>
    <name type="synonym">Caerostris bankana</name>
    <dbReference type="NCBI Taxonomy" id="172846"/>
    <lineage>
        <taxon>Eukaryota</taxon>
        <taxon>Metazoa</taxon>
        <taxon>Ecdysozoa</taxon>
        <taxon>Arthropoda</taxon>
        <taxon>Chelicerata</taxon>
        <taxon>Arachnida</taxon>
        <taxon>Araneae</taxon>
        <taxon>Araneomorphae</taxon>
        <taxon>Entelegynae</taxon>
        <taxon>Araneoidea</taxon>
        <taxon>Araneidae</taxon>
        <taxon>Caerostris</taxon>
    </lineage>
</organism>
<dbReference type="InterPro" id="IPR032675">
    <property type="entry name" value="LRR_dom_sf"/>
</dbReference>
<sequence>MAIVPTEESGPHAFRQLYRKTKNHQNVRTGWGGMPSSGVEQKLKKINYLGQGGQPQWFLQRKFQKIVDQKRTSNLLTLSNPHIQFMMEKVLFTVILLSLLTQNVFSMSCHAKCQCIWRKGKQTAECSSAGFEKIPPGLESTIQVLDLTRNNFTLLPPNSFLNVGLVNLQKLYLARCGIEHIDDFALNRISNLVELDLSDNLISYIPTAAFRHLPLLRHLILSGNPLVIVPTQAFVELKTLIILEISNCKIDTIATRAFEGLEKLEVLKLDTNELQTLHAKTMISFKFLHGITLDGNPWTCDCELRGLRQWLNDNNVPYIPPACYRPVRLRDKNMDRSWH</sequence>
<evidence type="ECO:0000256" key="1">
    <source>
        <dbReference type="ARBA" id="ARBA00022614"/>
    </source>
</evidence>
<keyword evidence="2" id="KW-0677">Repeat</keyword>
<keyword evidence="1" id="KW-0433">Leucine-rich repeat</keyword>
<dbReference type="Gene3D" id="3.80.10.10">
    <property type="entry name" value="Ribonuclease Inhibitor"/>
    <property type="match status" value="2"/>
</dbReference>
<evidence type="ECO:0000256" key="2">
    <source>
        <dbReference type="ARBA" id="ARBA00022737"/>
    </source>
</evidence>
<dbReference type="PROSITE" id="PS51450">
    <property type="entry name" value="LRR"/>
    <property type="match status" value="1"/>
</dbReference>
<evidence type="ECO:0000313" key="3">
    <source>
        <dbReference type="EMBL" id="GIY96665.1"/>
    </source>
</evidence>
<evidence type="ECO:0000313" key="4">
    <source>
        <dbReference type="Proteomes" id="UP001054945"/>
    </source>
</evidence>
<dbReference type="EMBL" id="BPLR01018072">
    <property type="protein sequence ID" value="GIY96665.1"/>
    <property type="molecule type" value="Genomic_DNA"/>
</dbReference>
<gene>
    <name evidence="3" type="primary">Lrfn5</name>
    <name evidence="3" type="ORF">CEXT_336761</name>
</gene>
<reference evidence="3 4" key="1">
    <citation type="submission" date="2021-06" db="EMBL/GenBank/DDBJ databases">
        <title>Caerostris extrusa draft genome.</title>
        <authorList>
            <person name="Kono N."/>
            <person name="Arakawa K."/>
        </authorList>
    </citation>
    <scope>NUCLEOTIDE SEQUENCE [LARGE SCALE GENOMIC DNA]</scope>
</reference>
<dbReference type="GO" id="GO:0005886">
    <property type="term" value="C:plasma membrane"/>
    <property type="evidence" value="ECO:0007669"/>
    <property type="project" value="TreeGrafter"/>
</dbReference>
<dbReference type="PANTHER" id="PTHR24369">
    <property type="entry name" value="ANTIGEN BSP, PUTATIVE-RELATED"/>
    <property type="match status" value="1"/>
</dbReference>
<dbReference type="Proteomes" id="UP001054945">
    <property type="component" value="Unassembled WGS sequence"/>
</dbReference>
<keyword evidence="4" id="KW-1185">Reference proteome</keyword>
<dbReference type="SUPFAM" id="SSF52058">
    <property type="entry name" value="L domain-like"/>
    <property type="match status" value="1"/>
</dbReference>